<dbReference type="OMA" id="MRSEPLM"/>
<dbReference type="CDD" id="cd12823">
    <property type="entry name" value="Mrs2_Mfm1p-like"/>
    <property type="match status" value="1"/>
</dbReference>
<comment type="function">
    <text evidence="2">Magnesium transporter that may mediate the influx of magnesium.</text>
</comment>
<dbReference type="Gene3D" id="2.40.128.330">
    <property type="match status" value="1"/>
</dbReference>
<dbReference type="GO" id="GO:0015693">
    <property type="term" value="P:magnesium ion transport"/>
    <property type="evidence" value="ECO:0000318"/>
    <property type="project" value="GO_Central"/>
</dbReference>
<evidence type="ECO:0000256" key="2">
    <source>
        <dbReference type="RuleBase" id="RU366041"/>
    </source>
</evidence>
<accession>A0A1Y1IFU3</accession>
<sequence length="691" mass="76311">MLLPAGHDIALMLAREPSWSAYWHLSQRVLSRLLRARLLREAPPTQGPNQNLCIPPLFSLAPQVGSRASSVVGFYGRCATTSDHEIPSTHFPHDYWLHARHFSSGASSGGGGAVERSAAMEEARGRGMGGQDGSSRVMSFTAVQAHDPTKLHLAAYPRVVLCRLAGLPLRDLRSIDPAFKSQYPAILVRPACILVSLFDQRAIITAREVLVFDPESRDAWGGGRPRIPPLARLLAQRLQTNRDEPADTASPLKEEQDTMQELDSCRKCGQTRAELNGGVEAVREGSSELYAPLQALRMAQLMDRERLYRVKRDERWLRGVTESLQQAAKEAGVPLSSSVQELEARAASLAVQRREIKHRLAARQADIFRAREKVLSSRIGRTLQDGRERHAEAVTSAALVGMFSEANSVRDKLGLAPYALLPEGMAGGERKLAVGPPEECRHHWTEWECAGPRSPVTATSPAALIQRGLPEAALPFELRVLEVILDDTCRTLADKYDGLRPDVEGVLDKLEANVKHRRALQQEEQTKLMGLKTRLLRLQGEVGAIKAALESILDNDEDMSDLYLTAKAAGRPPHKDQHEEAEELLENAARRVDDVESTLSQLMEKMSFREEHMRTMLDSQRNELLRLDVRLNLGTFSIASGGTVAALFGMNLFSGLEESPYAFLAVAGSVVGLSALFYSSILRHSVKKRIL</sequence>
<dbReference type="PANTHER" id="PTHR13890:SF31">
    <property type="entry name" value="MAGNESIUM TRANSPORTER MRS2-2-RELATED"/>
    <property type="match status" value="1"/>
</dbReference>
<dbReference type="GO" id="GO:0016020">
    <property type="term" value="C:membrane"/>
    <property type="evidence" value="ECO:0007669"/>
    <property type="project" value="UniProtKB-SubCell"/>
</dbReference>
<keyword evidence="5" id="KW-1185">Reference proteome</keyword>
<dbReference type="Gene3D" id="1.20.58.340">
    <property type="entry name" value="Magnesium transport protein CorA, transmembrane region"/>
    <property type="match status" value="1"/>
</dbReference>
<dbReference type="OrthoDB" id="10251508at2759"/>
<dbReference type="Proteomes" id="UP000054558">
    <property type="component" value="Unassembled WGS sequence"/>
</dbReference>
<keyword evidence="2" id="KW-0813">Transport</keyword>
<comment type="subcellular location">
    <subcellularLocation>
        <location evidence="2">Membrane</location>
        <topology evidence="2">Multi-pass membrane protein</topology>
    </subcellularLocation>
</comment>
<comment type="caution">
    <text evidence="2">Lacks conserved residue(s) required for the propagation of feature annotation.</text>
</comment>
<evidence type="ECO:0000313" key="4">
    <source>
        <dbReference type="EMBL" id="GAQ89705.1"/>
    </source>
</evidence>
<name>A0A1Y1IFU3_KLENI</name>
<gene>
    <name evidence="4" type="ORF">KFL_005530050</name>
</gene>
<protein>
    <recommendedName>
        <fullName evidence="2">Magnesium transporter</fullName>
    </recommendedName>
</protein>
<comment type="similarity">
    <text evidence="1 2">Belongs to the CorA metal ion transporter (MIT) (TC 1.A.35.5) family.</text>
</comment>
<evidence type="ECO:0000256" key="3">
    <source>
        <dbReference type="SAM" id="Coils"/>
    </source>
</evidence>
<organism evidence="4 5">
    <name type="scientific">Klebsormidium nitens</name>
    <name type="common">Green alga</name>
    <name type="synonym">Ulothrix nitens</name>
    <dbReference type="NCBI Taxonomy" id="105231"/>
    <lineage>
        <taxon>Eukaryota</taxon>
        <taxon>Viridiplantae</taxon>
        <taxon>Streptophyta</taxon>
        <taxon>Klebsormidiophyceae</taxon>
        <taxon>Klebsormidiales</taxon>
        <taxon>Klebsormidiaceae</taxon>
        <taxon>Klebsormidium</taxon>
    </lineage>
</organism>
<keyword evidence="2" id="KW-0812">Transmembrane</keyword>
<dbReference type="GO" id="GO:0015095">
    <property type="term" value="F:magnesium ion transmembrane transporter activity"/>
    <property type="evidence" value="ECO:0000318"/>
    <property type="project" value="GO_Central"/>
</dbReference>
<evidence type="ECO:0000256" key="1">
    <source>
        <dbReference type="ARBA" id="ARBA00007535"/>
    </source>
</evidence>
<dbReference type="EMBL" id="DF237502">
    <property type="protein sequence ID" value="GAQ89705.1"/>
    <property type="molecule type" value="Genomic_DNA"/>
</dbReference>
<keyword evidence="2" id="KW-0472">Membrane</keyword>
<keyword evidence="3" id="KW-0175">Coiled coil</keyword>
<dbReference type="PANTHER" id="PTHR13890">
    <property type="entry name" value="RNA SPLICING PROTEIN MRS2, MITOCHONDRIAL"/>
    <property type="match status" value="1"/>
</dbReference>
<evidence type="ECO:0000313" key="5">
    <source>
        <dbReference type="Proteomes" id="UP000054558"/>
    </source>
</evidence>
<keyword evidence="2" id="KW-0460">Magnesium</keyword>
<keyword evidence="2" id="KW-0406">Ion transport</keyword>
<proteinExistence type="inferred from homology"/>
<feature type="coiled-coil region" evidence="3">
    <location>
        <begin position="578"/>
        <end position="605"/>
    </location>
</feature>
<feature type="transmembrane region" description="Helical" evidence="2">
    <location>
        <begin position="661"/>
        <end position="681"/>
    </location>
</feature>
<dbReference type="InterPro" id="IPR039204">
    <property type="entry name" value="MRS2-like"/>
</dbReference>
<dbReference type="AlphaFoldDB" id="A0A1Y1IFU3"/>
<reference evidence="4 5" key="1">
    <citation type="journal article" date="2014" name="Nat. Commun.">
        <title>Klebsormidium flaccidum genome reveals primary factors for plant terrestrial adaptation.</title>
        <authorList>
            <person name="Hori K."/>
            <person name="Maruyama F."/>
            <person name="Fujisawa T."/>
            <person name="Togashi T."/>
            <person name="Yamamoto N."/>
            <person name="Seo M."/>
            <person name="Sato S."/>
            <person name="Yamada T."/>
            <person name="Mori H."/>
            <person name="Tajima N."/>
            <person name="Moriyama T."/>
            <person name="Ikeuchi M."/>
            <person name="Watanabe M."/>
            <person name="Wada H."/>
            <person name="Kobayashi K."/>
            <person name="Saito M."/>
            <person name="Masuda T."/>
            <person name="Sasaki-Sekimoto Y."/>
            <person name="Mashiguchi K."/>
            <person name="Awai K."/>
            <person name="Shimojima M."/>
            <person name="Masuda S."/>
            <person name="Iwai M."/>
            <person name="Nobusawa T."/>
            <person name="Narise T."/>
            <person name="Kondo S."/>
            <person name="Saito H."/>
            <person name="Sato R."/>
            <person name="Murakawa M."/>
            <person name="Ihara Y."/>
            <person name="Oshima-Yamada Y."/>
            <person name="Ohtaka K."/>
            <person name="Satoh M."/>
            <person name="Sonobe K."/>
            <person name="Ishii M."/>
            <person name="Ohtani R."/>
            <person name="Kanamori-Sato M."/>
            <person name="Honoki R."/>
            <person name="Miyazaki D."/>
            <person name="Mochizuki H."/>
            <person name="Umetsu J."/>
            <person name="Higashi K."/>
            <person name="Shibata D."/>
            <person name="Kamiya Y."/>
            <person name="Sato N."/>
            <person name="Nakamura Y."/>
            <person name="Tabata S."/>
            <person name="Ida S."/>
            <person name="Kurokawa K."/>
            <person name="Ohta H."/>
        </authorList>
    </citation>
    <scope>NUCLEOTIDE SEQUENCE [LARGE SCALE GENOMIC DNA]</scope>
    <source>
        <strain evidence="4 5">NIES-2285</strain>
    </source>
</reference>
<keyword evidence="2" id="KW-1133">Transmembrane helix</keyword>
<dbReference type="Pfam" id="PF22099">
    <property type="entry name" value="MRS2-like"/>
    <property type="match status" value="2"/>
</dbReference>